<dbReference type="GO" id="GO:0006310">
    <property type="term" value="P:DNA recombination"/>
    <property type="evidence" value="ECO:0007669"/>
    <property type="project" value="UniProtKB-KW"/>
</dbReference>
<dbReference type="Proteomes" id="UP001157440">
    <property type="component" value="Unassembled WGS sequence"/>
</dbReference>
<protein>
    <submittedName>
        <fullName evidence="8">Integrase</fullName>
    </submittedName>
</protein>
<dbReference type="Pfam" id="PF13356">
    <property type="entry name" value="Arm-DNA-bind_3"/>
    <property type="match status" value="1"/>
</dbReference>
<comment type="caution">
    <text evidence="8">The sequence shown here is derived from an EMBL/GenBank/DDBJ whole genome shotgun (WGS) entry which is preliminary data.</text>
</comment>
<keyword evidence="2" id="KW-0229">DNA integration</keyword>
<dbReference type="InterPro" id="IPR044068">
    <property type="entry name" value="CB"/>
</dbReference>
<dbReference type="InterPro" id="IPR013762">
    <property type="entry name" value="Integrase-like_cat_sf"/>
</dbReference>
<dbReference type="PANTHER" id="PTHR30629:SF2">
    <property type="entry name" value="PROPHAGE INTEGRASE INTS-RELATED"/>
    <property type="match status" value="1"/>
</dbReference>
<dbReference type="InterPro" id="IPR050808">
    <property type="entry name" value="Phage_Integrase"/>
</dbReference>
<feature type="domain" description="Tyr recombinase" evidence="6">
    <location>
        <begin position="206"/>
        <end position="382"/>
    </location>
</feature>
<evidence type="ECO:0000259" key="6">
    <source>
        <dbReference type="PROSITE" id="PS51898"/>
    </source>
</evidence>
<dbReference type="GO" id="GO:0015074">
    <property type="term" value="P:DNA integration"/>
    <property type="evidence" value="ECO:0007669"/>
    <property type="project" value="UniProtKB-KW"/>
</dbReference>
<evidence type="ECO:0000256" key="1">
    <source>
        <dbReference type="ARBA" id="ARBA00008857"/>
    </source>
</evidence>
<reference evidence="9" key="1">
    <citation type="journal article" date="2019" name="Int. J. Syst. Evol. Microbiol.">
        <title>The Global Catalogue of Microorganisms (GCM) 10K type strain sequencing project: providing services to taxonomists for standard genome sequencing and annotation.</title>
        <authorList>
            <consortium name="The Broad Institute Genomics Platform"/>
            <consortium name="The Broad Institute Genome Sequencing Center for Infectious Disease"/>
            <person name="Wu L."/>
            <person name="Ma J."/>
        </authorList>
    </citation>
    <scope>NUCLEOTIDE SEQUENCE [LARGE SCALE GENOMIC DNA]</scope>
    <source>
        <strain evidence="9">NBRC 103632</strain>
    </source>
</reference>
<sequence length="401" mass="44215">MGGKGRHPEKALTTVQMRALKTPGRYADGHGLYLVVDPSGSKRWLLRIVVQGKRRDIGLGGASLVTLAEAREKALAYRKTARDGGDPLAERRRAQLTVPTFAEAAETVHSEHKATWRNPKHAAQWINTLRTYAIPHFGAKRVDQIETPDVLRALAPIWLTKGETASRVRQRIGTVLDWAKAAGHRSGDNPVEGVTRGLPRQGEREEHHAALPYAEVPAFVARLRAMSGQGEIGRLAFEFLILTAARTSEVLDARWGEIDEAQALWTVPAARMKAGREHRVPLSARAAEVLARAKVLGGNSALVFPGRNGARPLSNMVFLMALRRMKLPITAHGFRSSFRDWAAEATTLPREVAEMALAHVVENRVEAAYRRGDLLAKRREMMEQWATFVATNSKGDKPASV</sequence>
<feature type="domain" description="Core-binding (CB)" evidence="7">
    <location>
        <begin position="99"/>
        <end position="180"/>
    </location>
</feature>
<dbReference type="Pfam" id="PF00589">
    <property type="entry name" value="Phage_integrase"/>
    <property type="match status" value="1"/>
</dbReference>
<evidence type="ECO:0000256" key="5">
    <source>
        <dbReference type="PROSITE-ProRule" id="PRU01248"/>
    </source>
</evidence>
<dbReference type="RefSeq" id="WP_238195108.1">
    <property type="nucleotide sequence ID" value="NZ_BPQZ01000003.1"/>
</dbReference>
<evidence type="ECO:0000313" key="8">
    <source>
        <dbReference type="EMBL" id="GLS73016.1"/>
    </source>
</evidence>
<dbReference type="Gene3D" id="1.10.443.10">
    <property type="entry name" value="Intergrase catalytic core"/>
    <property type="match status" value="1"/>
</dbReference>
<comment type="similarity">
    <text evidence="1">Belongs to the 'phage' integrase family.</text>
</comment>
<dbReference type="InterPro" id="IPR025166">
    <property type="entry name" value="Integrase_DNA_bind_dom"/>
</dbReference>
<dbReference type="Pfam" id="PF22022">
    <property type="entry name" value="Phage_int_M"/>
    <property type="match status" value="1"/>
</dbReference>
<name>A0AA37WTV0_9HYPH</name>
<dbReference type="InterPro" id="IPR010998">
    <property type="entry name" value="Integrase_recombinase_N"/>
</dbReference>
<keyword evidence="3 5" id="KW-0238">DNA-binding</keyword>
<dbReference type="Gene3D" id="1.10.150.130">
    <property type="match status" value="1"/>
</dbReference>
<evidence type="ECO:0000256" key="2">
    <source>
        <dbReference type="ARBA" id="ARBA00022908"/>
    </source>
</evidence>
<proteinExistence type="inferred from homology"/>
<dbReference type="PROSITE" id="PS51900">
    <property type="entry name" value="CB"/>
    <property type="match status" value="1"/>
</dbReference>
<dbReference type="InterPro" id="IPR002104">
    <property type="entry name" value="Integrase_catalytic"/>
</dbReference>
<evidence type="ECO:0000313" key="9">
    <source>
        <dbReference type="Proteomes" id="UP001157440"/>
    </source>
</evidence>
<evidence type="ECO:0000256" key="4">
    <source>
        <dbReference type="ARBA" id="ARBA00023172"/>
    </source>
</evidence>
<keyword evidence="9" id="KW-1185">Reference proteome</keyword>
<dbReference type="EMBL" id="BSPL01000023">
    <property type="protein sequence ID" value="GLS73016.1"/>
    <property type="molecule type" value="Genomic_DNA"/>
</dbReference>
<dbReference type="InterPro" id="IPR038488">
    <property type="entry name" value="Integrase_DNA-bd_sf"/>
</dbReference>
<accession>A0AA37WTV0</accession>
<keyword evidence="4" id="KW-0233">DNA recombination</keyword>
<evidence type="ECO:0000259" key="7">
    <source>
        <dbReference type="PROSITE" id="PS51900"/>
    </source>
</evidence>
<dbReference type="Gene3D" id="3.30.160.390">
    <property type="entry name" value="Integrase, DNA-binding domain"/>
    <property type="match status" value="1"/>
</dbReference>
<dbReference type="GO" id="GO:0003677">
    <property type="term" value="F:DNA binding"/>
    <property type="evidence" value="ECO:0007669"/>
    <property type="project" value="UniProtKB-UniRule"/>
</dbReference>
<dbReference type="InterPro" id="IPR053876">
    <property type="entry name" value="Phage_int_M"/>
</dbReference>
<organism evidence="8 9">
    <name type="scientific">Methylobacterium tardum</name>
    <dbReference type="NCBI Taxonomy" id="374432"/>
    <lineage>
        <taxon>Bacteria</taxon>
        <taxon>Pseudomonadati</taxon>
        <taxon>Pseudomonadota</taxon>
        <taxon>Alphaproteobacteria</taxon>
        <taxon>Hyphomicrobiales</taxon>
        <taxon>Methylobacteriaceae</taxon>
        <taxon>Methylobacterium</taxon>
    </lineage>
</organism>
<dbReference type="PANTHER" id="PTHR30629">
    <property type="entry name" value="PROPHAGE INTEGRASE"/>
    <property type="match status" value="1"/>
</dbReference>
<dbReference type="AlphaFoldDB" id="A0AA37WTV0"/>
<gene>
    <name evidence="8" type="primary">int</name>
    <name evidence="8" type="ORF">GCM10007890_50310</name>
</gene>
<evidence type="ECO:0000256" key="3">
    <source>
        <dbReference type="ARBA" id="ARBA00023125"/>
    </source>
</evidence>
<dbReference type="InterPro" id="IPR011010">
    <property type="entry name" value="DNA_brk_join_enz"/>
</dbReference>
<dbReference type="CDD" id="cd00801">
    <property type="entry name" value="INT_P4_C"/>
    <property type="match status" value="1"/>
</dbReference>
<dbReference type="PROSITE" id="PS51898">
    <property type="entry name" value="TYR_RECOMBINASE"/>
    <property type="match status" value="1"/>
</dbReference>
<dbReference type="SUPFAM" id="SSF56349">
    <property type="entry name" value="DNA breaking-rejoining enzymes"/>
    <property type="match status" value="1"/>
</dbReference>